<feature type="transmembrane region" description="Helical" evidence="5">
    <location>
        <begin position="59"/>
        <end position="76"/>
    </location>
</feature>
<feature type="transmembrane region" description="Helical" evidence="5">
    <location>
        <begin position="206"/>
        <end position="223"/>
    </location>
</feature>
<dbReference type="EMBL" id="JBBGZW010000001">
    <property type="protein sequence ID" value="MEJ5045833.1"/>
    <property type="molecule type" value="Genomic_DNA"/>
</dbReference>
<feature type="transmembrane region" description="Helical" evidence="5">
    <location>
        <begin position="229"/>
        <end position="249"/>
    </location>
</feature>
<dbReference type="Pfam" id="PF04932">
    <property type="entry name" value="Wzy_C"/>
    <property type="match status" value="1"/>
</dbReference>
<evidence type="ECO:0000256" key="1">
    <source>
        <dbReference type="ARBA" id="ARBA00004141"/>
    </source>
</evidence>
<keyword evidence="8" id="KW-1185">Reference proteome</keyword>
<protein>
    <submittedName>
        <fullName evidence="7">O-antigen ligase family protein</fullName>
    </submittedName>
</protein>
<evidence type="ECO:0000313" key="8">
    <source>
        <dbReference type="Proteomes" id="UP001362100"/>
    </source>
</evidence>
<feature type="transmembrane region" description="Helical" evidence="5">
    <location>
        <begin position="377"/>
        <end position="398"/>
    </location>
</feature>
<feature type="transmembrane region" description="Helical" evidence="5">
    <location>
        <begin position="181"/>
        <end position="201"/>
    </location>
</feature>
<gene>
    <name evidence="7" type="ORF">WH298_11590</name>
</gene>
<feature type="domain" description="O-antigen ligase-related" evidence="6">
    <location>
        <begin position="191"/>
        <end position="342"/>
    </location>
</feature>
<reference evidence="7 8" key="1">
    <citation type="submission" date="2023-12" db="EMBL/GenBank/DDBJ databases">
        <title>Gut-associated functions are favored during microbiome assembly across C. elegans life.</title>
        <authorList>
            <person name="Zimmermann J."/>
        </authorList>
    </citation>
    <scope>NUCLEOTIDE SEQUENCE [LARGE SCALE GENOMIC DNA]</scope>
    <source>
        <strain evidence="7 8">BIGb0393</strain>
    </source>
</reference>
<feature type="transmembrane region" description="Helical" evidence="5">
    <location>
        <begin position="6"/>
        <end position="24"/>
    </location>
</feature>
<comment type="subcellular location">
    <subcellularLocation>
        <location evidence="1">Membrane</location>
        <topology evidence="1">Multi-pass membrane protein</topology>
    </subcellularLocation>
</comment>
<feature type="transmembrane region" description="Helical" evidence="5">
    <location>
        <begin position="343"/>
        <end position="371"/>
    </location>
</feature>
<keyword evidence="3 5" id="KW-1133">Transmembrane helix</keyword>
<evidence type="ECO:0000259" key="6">
    <source>
        <dbReference type="Pfam" id="PF04932"/>
    </source>
</evidence>
<dbReference type="InterPro" id="IPR051533">
    <property type="entry name" value="WaaL-like"/>
</dbReference>
<feature type="transmembrane region" description="Helical" evidence="5">
    <location>
        <begin position="31"/>
        <end position="47"/>
    </location>
</feature>
<evidence type="ECO:0000256" key="2">
    <source>
        <dbReference type="ARBA" id="ARBA00022692"/>
    </source>
</evidence>
<dbReference type="GO" id="GO:0016874">
    <property type="term" value="F:ligase activity"/>
    <property type="evidence" value="ECO:0007669"/>
    <property type="project" value="UniProtKB-KW"/>
</dbReference>
<dbReference type="PANTHER" id="PTHR37422">
    <property type="entry name" value="TEICHURONIC ACID BIOSYNTHESIS PROTEIN TUAE"/>
    <property type="match status" value="1"/>
</dbReference>
<dbReference type="RefSeq" id="WP_339541475.1">
    <property type="nucleotide sequence ID" value="NZ_JACAWY010000001.1"/>
</dbReference>
<keyword evidence="4 5" id="KW-0472">Membrane</keyword>
<dbReference type="Proteomes" id="UP001362100">
    <property type="component" value="Unassembled WGS sequence"/>
</dbReference>
<keyword evidence="7" id="KW-0436">Ligase</keyword>
<dbReference type="PANTHER" id="PTHR37422:SF17">
    <property type="entry name" value="O-ANTIGEN LIGASE"/>
    <property type="match status" value="1"/>
</dbReference>
<feature type="transmembrane region" description="Helical" evidence="5">
    <location>
        <begin position="120"/>
        <end position="139"/>
    </location>
</feature>
<feature type="transmembrane region" description="Helical" evidence="5">
    <location>
        <begin position="151"/>
        <end position="175"/>
    </location>
</feature>
<feature type="transmembrane region" description="Helical" evidence="5">
    <location>
        <begin position="97"/>
        <end position="114"/>
    </location>
</feature>
<evidence type="ECO:0000256" key="3">
    <source>
        <dbReference type="ARBA" id="ARBA00022989"/>
    </source>
</evidence>
<proteinExistence type="predicted"/>
<accession>A0ABU8PTF6</accession>
<dbReference type="InterPro" id="IPR007016">
    <property type="entry name" value="O-antigen_ligase-rel_domated"/>
</dbReference>
<evidence type="ECO:0000256" key="5">
    <source>
        <dbReference type="SAM" id="Phobius"/>
    </source>
</evidence>
<name>A0ABU8PTF6_9GAMM</name>
<sequence>MTSENIYHLCFFLLSVVLASSLVVSAYPKKIFYIVGYVTLLFLLVQGVKKNFIWDKSAFTVATPILLLGLVRVIWAKMHVDAHFTDVVDNYFQGGKLFIISAFISYFFIAWRHFLSFRMLRITILVLVIGLLFTLGASIHENAQTHRRVKLLTDSAGTVSYLITALALTALFVVNKVVVRRAYQIVMFIAIFIVNMLLMFYTESRAAILALPVLYFLCFYLTHRWAGKYVLALSVLLIAGGLFFMPSSVMHRLDNIQSEIDSYHRNNDTSIGARFSIWKGGFNSISWTFLGQSPDERTNKAREYIKESERGNPEAYKNVMYHLHDDFLETLSLQGIAGAVTLILFYLGLIVVALGFRAFDITLLPISIFIFGLTDTVWIQSGSVFILMAATVISYSLIQLKPKT</sequence>
<evidence type="ECO:0000256" key="4">
    <source>
        <dbReference type="ARBA" id="ARBA00023136"/>
    </source>
</evidence>
<evidence type="ECO:0000313" key="7">
    <source>
        <dbReference type="EMBL" id="MEJ5045833.1"/>
    </source>
</evidence>
<organism evidence="7 8">
    <name type="scientific">Pantoea nemavictus</name>
    <dbReference type="NCBI Taxonomy" id="2726955"/>
    <lineage>
        <taxon>Bacteria</taxon>
        <taxon>Pseudomonadati</taxon>
        <taxon>Pseudomonadota</taxon>
        <taxon>Gammaproteobacteria</taxon>
        <taxon>Enterobacterales</taxon>
        <taxon>Erwiniaceae</taxon>
        <taxon>Pantoea</taxon>
    </lineage>
</organism>
<comment type="caution">
    <text evidence="7">The sequence shown here is derived from an EMBL/GenBank/DDBJ whole genome shotgun (WGS) entry which is preliminary data.</text>
</comment>
<keyword evidence="2 5" id="KW-0812">Transmembrane</keyword>